<evidence type="ECO:0000256" key="3">
    <source>
        <dbReference type="ARBA" id="ARBA00004906"/>
    </source>
</evidence>
<dbReference type="InterPro" id="IPR050731">
    <property type="entry name" value="HRD1_E3_ubiq-ligases"/>
</dbReference>
<accession>A0A166TET8</accession>
<keyword evidence="10" id="KW-0833">Ubl conjugation pathway</keyword>
<evidence type="ECO:0000256" key="4">
    <source>
        <dbReference type="ARBA" id="ARBA00012483"/>
    </source>
</evidence>
<keyword evidence="6 16" id="KW-0812">Transmembrane</keyword>
<feature type="compositionally biased region" description="Pro residues" evidence="15">
    <location>
        <begin position="455"/>
        <end position="483"/>
    </location>
</feature>
<feature type="transmembrane region" description="Helical" evidence="16">
    <location>
        <begin position="569"/>
        <end position="589"/>
    </location>
</feature>
<evidence type="ECO:0000259" key="18">
    <source>
        <dbReference type="PROSITE" id="PS50089"/>
    </source>
</evidence>
<dbReference type="OrthoDB" id="9984778at2759"/>
<dbReference type="GO" id="GO:0043161">
    <property type="term" value="P:proteasome-mediated ubiquitin-dependent protein catabolic process"/>
    <property type="evidence" value="ECO:0007669"/>
    <property type="project" value="TreeGrafter"/>
</dbReference>
<evidence type="ECO:0000256" key="7">
    <source>
        <dbReference type="ARBA" id="ARBA00022723"/>
    </source>
</evidence>
<evidence type="ECO:0000256" key="15">
    <source>
        <dbReference type="SAM" id="MobiDB-lite"/>
    </source>
</evidence>
<evidence type="ECO:0000256" key="1">
    <source>
        <dbReference type="ARBA" id="ARBA00000900"/>
    </source>
</evidence>
<evidence type="ECO:0000256" key="10">
    <source>
        <dbReference type="ARBA" id="ARBA00022786"/>
    </source>
</evidence>
<feature type="chain" id="PRO_5007880027" description="RING-type E3 ubiquitin transferase" evidence="17">
    <location>
        <begin position="38"/>
        <end position="745"/>
    </location>
</feature>
<feature type="transmembrane region" description="Helical" evidence="16">
    <location>
        <begin position="541"/>
        <end position="557"/>
    </location>
</feature>
<dbReference type="InterPro" id="IPR001841">
    <property type="entry name" value="Znf_RING"/>
</dbReference>
<dbReference type="InterPro" id="IPR013083">
    <property type="entry name" value="Znf_RING/FYVE/PHD"/>
</dbReference>
<reference evidence="19 20" key="1">
    <citation type="journal article" date="2016" name="Mol. Biol. Evol.">
        <title>Comparative Genomics of Early-Diverging Mushroom-Forming Fungi Provides Insights into the Origins of Lignocellulose Decay Capabilities.</title>
        <authorList>
            <person name="Nagy L.G."/>
            <person name="Riley R."/>
            <person name="Tritt A."/>
            <person name="Adam C."/>
            <person name="Daum C."/>
            <person name="Floudas D."/>
            <person name="Sun H."/>
            <person name="Yadav J.S."/>
            <person name="Pangilinan J."/>
            <person name="Larsson K.H."/>
            <person name="Matsuura K."/>
            <person name="Barry K."/>
            <person name="Labutti K."/>
            <person name="Kuo R."/>
            <person name="Ohm R.A."/>
            <person name="Bhattacharya S.S."/>
            <person name="Shirouzu T."/>
            <person name="Yoshinaga Y."/>
            <person name="Martin F.M."/>
            <person name="Grigoriev I.V."/>
            <person name="Hibbett D.S."/>
        </authorList>
    </citation>
    <scope>NUCLEOTIDE SEQUENCE [LARGE SCALE GENOMIC DNA]</scope>
    <source>
        <strain evidence="19 20">CBS 109695</strain>
    </source>
</reference>
<dbReference type="InterPro" id="IPR021319">
    <property type="entry name" value="DUF2921"/>
</dbReference>
<evidence type="ECO:0000313" key="19">
    <source>
        <dbReference type="EMBL" id="KZP30544.1"/>
    </source>
</evidence>
<comment type="subcellular location">
    <subcellularLocation>
        <location evidence="2">Endomembrane system</location>
        <topology evidence="2">Multi-pass membrane protein</topology>
    </subcellularLocation>
</comment>
<feature type="region of interest" description="Disordered" evidence="15">
    <location>
        <begin position="451"/>
        <end position="493"/>
    </location>
</feature>
<dbReference type="Proteomes" id="UP000076532">
    <property type="component" value="Unassembled WGS sequence"/>
</dbReference>
<evidence type="ECO:0000313" key="20">
    <source>
        <dbReference type="Proteomes" id="UP000076532"/>
    </source>
</evidence>
<comment type="catalytic activity">
    <reaction evidence="1">
        <text>S-ubiquitinyl-[E2 ubiquitin-conjugating enzyme]-L-cysteine + [acceptor protein]-L-lysine = [E2 ubiquitin-conjugating enzyme]-L-cysteine + N(6)-ubiquitinyl-[acceptor protein]-L-lysine.</text>
        <dbReference type="EC" id="2.3.2.27"/>
    </reaction>
</comment>
<evidence type="ECO:0000256" key="6">
    <source>
        <dbReference type="ARBA" id="ARBA00022692"/>
    </source>
</evidence>
<keyword evidence="11" id="KW-0862">Zinc</keyword>
<dbReference type="EMBL" id="KV417493">
    <property type="protein sequence ID" value="KZP30544.1"/>
    <property type="molecule type" value="Genomic_DNA"/>
</dbReference>
<dbReference type="Pfam" id="PF13639">
    <property type="entry name" value="zf-RING_2"/>
    <property type="match status" value="1"/>
</dbReference>
<feature type="transmembrane region" description="Helical" evidence="16">
    <location>
        <begin position="601"/>
        <end position="619"/>
    </location>
</feature>
<dbReference type="GO" id="GO:0012505">
    <property type="term" value="C:endomembrane system"/>
    <property type="evidence" value="ECO:0007669"/>
    <property type="project" value="UniProtKB-SubCell"/>
</dbReference>
<keyword evidence="7" id="KW-0479">Metal-binding</keyword>
<evidence type="ECO:0000256" key="2">
    <source>
        <dbReference type="ARBA" id="ARBA00004127"/>
    </source>
</evidence>
<dbReference type="SMART" id="SM00184">
    <property type="entry name" value="RING"/>
    <property type="match status" value="1"/>
</dbReference>
<sequence length="745" mass="82228">MENEEEGVRPPPPRPRSSIPSFLFITFLLFMLTNHSGDEFLARNQYQNALHSLQWQLGNYTAWMNGTETNFTLLDTNPALQPLVESFILQGTYLNPNKASYYSNITGFLRGEVDFHNITHTFLANSSVPPGWAGFANELVGEANETDITERSSSWNWAGSNKVSLSVVEKNPGPEWDVAEGISLIHGHVEFLDSNSSEELRLDFEGIHFVANGSIYGFAEPQGRDIDIRLLPSIVPSELQNITAHAIVPQLTTRITRLKNLIDAGIIDQDAQSAADETPKSTCPFTVHAQLEPTDVPSALLQELEEETQKPTGKWTVPVPKLSLRGVVVSQECGVLYEMKNISGLSSHEFFRKVTTYAGFAAIAYLTLLVLLSRQMDRSRTPAGISRLTRWSFLTQSIVDSVAFAGHITFAILADGRPALSLVAPAFLACILFVNEAQFSLLINQIQAPEDNAPTPAPTTAPTPPTTTPSTPNLPGPTTPSTPVPATNPTTTAQQPSTLMLSLLWSFIRGVHADPHAKLWITMFIFLSVVVRVIMSPSMTMLFVGGVYSFFWMPQIVRSARRGRSSGLTAEYLVGTTICRLYFLLYFLACPKNVLDVDPRWWSYLLALFMSLQVVVILLQEHLGPAFFLPKRFVKAKSYDYHPPMPLPDPESPEQSLGDCAICMDAIILEGSQRRRKSLDQWGDHGLGSGGGGLLNAVQMGVGGNGARKNYSLAPCHHLFHTACLERWLAIKNICPQCRRPLPPL</sequence>
<dbReference type="EC" id="2.3.2.27" evidence="4"/>
<keyword evidence="12 16" id="KW-1133">Transmembrane helix</keyword>
<protein>
    <recommendedName>
        <fullName evidence="4">RING-type E3 ubiquitin transferase</fullName>
        <ecNumber evidence="4">2.3.2.27</ecNumber>
    </recommendedName>
</protein>
<feature type="transmembrane region" description="Helical" evidence="16">
    <location>
        <begin position="354"/>
        <end position="372"/>
    </location>
</feature>
<dbReference type="Pfam" id="PF11145">
    <property type="entry name" value="DUF2921"/>
    <property type="match status" value="1"/>
</dbReference>
<keyword evidence="9 14" id="KW-0863">Zinc-finger</keyword>
<keyword evidence="5" id="KW-0808">Transferase</keyword>
<dbReference type="GO" id="GO:0016567">
    <property type="term" value="P:protein ubiquitination"/>
    <property type="evidence" value="ECO:0007669"/>
    <property type="project" value="UniProtKB-UniPathway"/>
</dbReference>
<dbReference type="PROSITE" id="PS50089">
    <property type="entry name" value="ZF_RING_2"/>
    <property type="match status" value="1"/>
</dbReference>
<dbReference type="GO" id="GO:0061630">
    <property type="term" value="F:ubiquitin protein ligase activity"/>
    <property type="evidence" value="ECO:0007669"/>
    <property type="project" value="UniProtKB-EC"/>
</dbReference>
<dbReference type="SUPFAM" id="SSF57850">
    <property type="entry name" value="RING/U-box"/>
    <property type="match status" value="1"/>
</dbReference>
<evidence type="ECO:0000256" key="8">
    <source>
        <dbReference type="ARBA" id="ARBA00022729"/>
    </source>
</evidence>
<keyword evidence="8 17" id="KW-0732">Signal</keyword>
<keyword evidence="20" id="KW-1185">Reference proteome</keyword>
<dbReference type="STRING" id="436010.A0A166TET8"/>
<feature type="compositionally biased region" description="Low complexity" evidence="15">
    <location>
        <begin position="484"/>
        <end position="493"/>
    </location>
</feature>
<keyword evidence="13 16" id="KW-0472">Membrane</keyword>
<evidence type="ECO:0000256" key="17">
    <source>
        <dbReference type="SAM" id="SignalP"/>
    </source>
</evidence>
<gene>
    <name evidence="19" type="ORF">FIBSPDRAFT_777298</name>
</gene>
<evidence type="ECO:0000256" key="14">
    <source>
        <dbReference type="PROSITE-ProRule" id="PRU00175"/>
    </source>
</evidence>
<evidence type="ECO:0000256" key="12">
    <source>
        <dbReference type="ARBA" id="ARBA00022989"/>
    </source>
</evidence>
<evidence type="ECO:0000256" key="16">
    <source>
        <dbReference type="SAM" id="Phobius"/>
    </source>
</evidence>
<dbReference type="PANTHER" id="PTHR22763">
    <property type="entry name" value="RING ZINC FINGER PROTEIN"/>
    <property type="match status" value="1"/>
</dbReference>
<dbReference type="UniPathway" id="UPA00143"/>
<dbReference type="GO" id="GO:0008270">
    <property type="term" value="F:zinc ion binding"/>
    <property type="evidence" value="ECO:0007669"/>
    <property type="project" value="UniProtKB-KW"/>
</dbReference>
<organism evidence="19 20">
    <name type="scientific">Athelia psychrophila</name>
    <dbReference type="NCBI Taxonomy" id="1759441"/>
    <lineage>
        <taxon>Eukaryota</taxon>
        <taxon>Fungi</taxon>
        <taxon>Dikarya</taxon>
        <taxon>Basidiomycota</taxon>
        <taxon>Agaricomycotina</taxon>
        <taxon>Agaricomycetes</taxon>
        <taxon>Agaricomycetidae</taxon>
        <taxon>Atheliales</taxon>
        <taxon>Atheliaceae</taxon>
        <taxon>Athelia</taxon>
    </lineage>
</organism>
<evidence type="ECO:0000256" key="11">
    <source>
        <dbReference type="ARBA" id="ARBA00022833"/>
    </source>
</evidence>
<comment type="pathway">
    <text evidence="3">Protein modification; protein ubiquitination.</text>
</comment>
<name>A0A166TET8_9AGAM</name>
<dbReference type="Gene3D" id="3.30.40.10">
    <property type="entry name" value="Zinc/RING finger domain, C3HC4 (zinc finger)"/>
    <property type="match status" value="1"/>
</dbReference>
<dbReference type="PANTHER" id="PTHR22763:SF162">
    <property type="entry name" value="TRANSMEMBRANE E3 UBIQUITIN-PROTEIN LIGASE 1"/>
    <property type="match status" value="1"/>
</dbReference>
<feature type="signal peptide" evidence="17">
    <location>
        <begin position="1"/>
        <end position="37"/>
    </location>
</feature>
<evidence type="ECO:0000256" key="9">
    <source>
        <dbReference type="ARBA" id="ARBA00022771"/>
    </source>
</evidence>
<evidence type="ECO:0000256" key="5">
    <source>
        <dbReference type="ARBA" id="ARBA00022679"/>
    </source>
</evidence>
<proteinExistence type="predicted"/>
<feature type="domain" description="RING-type" evidence="18">
    <location>
        <begin position="660"/>
        <end position="739"/>
    </location>
</feature>
<evidence type="ECO:0000256" key="13">
    <source>
        <dbReference type="ARBA" id="ARBA00023136"/>
    </source>
</evidence>
<dbReference type="AlphaFoldDB" id="A0A166TET8"/>